<accession>A0A6C0L3J2</accession>
<dbReference type="GO" id="GO:0020037">
    <property type="term" value="F:heme binding"/>
    <property type="evidence" value="ECO:0007669"/>
    <property type="project" value="InterPro"/>
</dbReference>
<evidence type="ECO:0000313" key="1">
    <source>
        <dbReference type="EMBL" id="QHU23420.1"/>
    </source>
</evidence>
<sequence length="331" mass="39618">MNINKTGNLYENWVKKPEMLFIWNQLEKTEVFRTNKNLIILAMFNIICDGMKKNFSVLTSDSNRLRYYQRVFGKICNNLSDIYDYKYHKICHYGISYYYYLYRMKGALRTLIHYEIEEEYLPIETFFRGVHQIIEINLLYLMKEQDKIEMLMNIDNDHVQKLIYRNIQIWTELIDLLNLLASLDELTYQKYRNMIYGTSGGESINLRKIQKRIHDLDKFLSFDIQETLMKDGKNKNLISSIKLYQYYSSQFWLTHFNLAASTNGIQNKGTKETPILKLMDKCIHMTKTRINTILYEISMLVNDDTVKRRVIMNDKERIIGISIYNSSRSLF</sequence>
<name>A0A6C0L3J2_9ZZZZ</name>
<dbReference type="InterPro" id="IPR037217">
    <property type="entry name" value="Trp/Indoleamine_2_3_dOase-like"/>
</dbReference>
<dbReference type="Gene3D" id="1.20.58.480">
    <property type="match status" value="1"/>
</dbReference>
<dbReference type="GO" id="GO:0019441">
    <property type="term" value="P:L-tryptophan catabolic process to kynurenine"/>
    <property type="evidence" value="ECO:0007669"/>
    <property type="project" value="InterPro"/>
</dbReference>
<organism evidence="1">
    <name type="scientific">viral metagenome</name>
    <dbReference type="NCBI Taxonomy" id="1070528"/>
    <lineage>
        <taxon>unclassified sequences</taxon>
        <taxon>metagenomes</taxon>
        <taxon>organismal metagenomes</taxon>
    </lineage>
</organism>
<proteinExistence type="predicted"/>
<dbReference type="GO" id="GO:0046872">
    <property type="term" value="F:metal ion binding"/>
    <property type="evidence" value="ECO:0007669"/>
    <property type="project" value="InterPro"/>
</dbReference>
<dbReference type="EMBL" id="MN741028">
    <property type="protein sequence ID" value="QHU23420.1"/>
    <property type="molecule type" value="Genomic_DNA"/>
</dbReference>
<dbReference type="AlphaFoldDB" id="A0A6C0L3J2"/>
<reference evidence="1" key="1">
    <citation type="journal article" date="2020" name="Nature">
        <title>Giant virus diversity and host interactions through global metagenomics.</title>
        <authorList>
            <person name="Schulz F."/>
            <person name="Roux S."/>
            <person name="Paez-Espino D."/>
            <person name="Jungbluth S."/>
            <person name="Walsh D.A."/>
            <person name="Denef V.J."/>
            <person name="McMahon K.D."/>
            <person name="Konstantinidis K.T."/>
            <person name="Eloe-Fadrosh E.A."/>
            <person name="Kyrpides N.C."/>
            <person name="Woyke T."/>
        </authorList>
    </citation>
    <scope>NUCLEOTIDE SEQUENCE</scope>
    <source>
        <strain evidence="1">GVMAG-S-ERX555907-94</strain>
    </source>
</reference>
<protein>
    <submittedName>
        <fullName evidence="1">Uncharacterized protein</fullName>
    </submittedName>
</protein>
<dbReference type="SUPFAM" id="SSF140959">
    <property type="entry name" value="Indolic compounds 2,3-dioxygenase-like"/>
    <property type="match status" value="1"/>
</dbReference>